<comment type="caution">
    <text evidence="1">The sequence shown here is derived from an EMBL/GenBank/DDBJ whole genome shotgun (WGS) entry which is preliminary data.</text>
</comment>
<dbReference type="Pfam" id="PF00400">
    <property type="entry name" value="WD40"/>
    <property type="match status" value="1"/>
</dbReference>
<dbReference type="SMART" id="SM00320">
    <property type="entry name" value="WD40"/>
    <property type="match status" value="4"/>
</dbReference>
<sequence>MTMLNITHYDLQSYCLSCGFIGNKPAFVSVEGLIVFLTQTPQVFKVHQGVISSHFSHDQTAIITGGEDGKVCQTTVGGHTELLSQKERKWINNVAFGPQKAFAFSSARLAFVHVGKEQQELPHERSVEGLAFAPKGLRLAVAHYNGVTLHWLSTQTSPTTLVWKGAHCDVTFSPDNRYVISTMQENALHGWRLTDHQHLRMSGYPSKVKSWSWSAKGKWLATSGASAAIVWPFHTKDGPMGKTPLELGTRADALVSTVSCHPSKEIVAIGFNDGMILAAHFRDGKEVLLKGYGKSAISALNWDQTGHTLTFGSENGECGMINITD</sequence>
<evidence type="ECO:0008006" key="3">
    <source>
        <dbReference type="Google" id="ProtNLM"/>
    </source>
</evidence>
<dbReference type="Gene3D" id="2.130.10.10">
    <property type="entry name" value="YVTN repeat-like/Quinoprotein amine dehydrogenase"/>
    <property type="match status" value="2"/>
</dbReference>
<keyword evidence="2" id="KW-1185">Reference proteome</keyword>
<dbReference type="Proteomes" id="UP000008942">
    <property type="component" value="Unassembled WGS sequence"/>
</dbReference>
<organism evidence="1 2">
    <name type="scientific">Bartonella elizabethae Re6043vi</name>
    <dbReference type="NCBI Taxonomy" id="1094554"/>
    <lineage>
        <taxon>Bacteria</taxon>
        <taxon>Pseudomonadati</taxon>
        <taxon>Pseudomonadota</taxon>
        <taxon>Alphaproteobacteria</taxon>
        <taxon>Hyphomicrobiales</taxon>
        <taxon>Bartonellaceae</taxon>
        <taxon>Bartonella</taxon>
    </lineage>
</organism>
<evidence type="ECO:0000313" key="1">
    <source>
        <dbReference type="EMBL" id="EJF82257.1"/>
    </source>
</evidence>
<evidence type="ECO:0000313" key="2">
    <source>
        <dbReference type="Proteomes" id="UP000008942"/>
    </source>
</evidence>
<gene>
    <name evidence="1" type="ORF">MCU_01577</name>
</gene>
<dbReference type="InterPro" id="IPR015943">
    <property type="entry name" value="WD40/YVTN_repeat-like_dom_sf"/>
</dbReference>
<reference evidence="1 2" key="1">
    <citation type="submission" date="2012-03" db="EMBL/GenBank/DDBJ databases">
        <title>The Genome Sequence of Bartonella elizabethae Re6043vi.</title>
        <authorList>
            <consortium name="The Broad Institute Genome Sequencing Platform"/>
            <consortium name="The Broad Institute Genome Sequencing Center for Infectious Disease"/>
            <person name="Feldgarden M."/>
            <person name="Kirby J."/>
            <person name="Kosoy M."/>
            <person name="Birtles R."/>
            <person name="Probert W.S."/>
            <person name="Chiaraviglio L."/>
            <person name="Young S.K."/>
            <person name="Zeng Q."/>
            <person name="Gargeya S."/>
            <person name="Fitzgerald M."/>
            <person name="Haas B."/>
            <person name="Abouelleil A."/>
            <person name="Alvarado L."/>
            <person name="Arachchi H.M."/>
            <person name="Berlin A."/>
            <person name="Chapman S.B."/>
            <person name="Gearin G."/>
            <person name="Goldberg J."/>
            <person name="Griggs A."/>
            <person name="Gujja S."/>
            <person name="Hansen M."/>
            <person name="Heiman D."/>
            <person name="Howarth C."/>
            <person name="Larimer J."/>
            <person name="Lui A."/>
            <person name="MacDonald P.J.P."/>
            <person name="McCowen C."/>
            <person name="Montmayeur A."/>
            <person name="Murphy C."/>
            <person name="Neiman D."/>
            <person name="Pearson M."/>
            <person name="Priest M."/>
            <person name="Roberts A."/>
            <person name="Saif S."/>
            <person name="Shea T."/>
            <person name="Sisk P."/>
            <person name="Stolte C."/>
            <person name="Sykes S."/>
            <person name="Wortman J."/>
            <person name="Nusbaum C."/>
            <person name="Birren B."/>
        </authorList>
    </citation>
    <scope>NUCLEOTIDE SEQUENCE [LARGE SCALE GENOMIC DNA]</scope>
    <source>
        <strain evidence="1 2">Re6043vi</strain>
    </source>
</reference>
<dbReference type="PANTHER" id="PTHR19879">
    <property type="entry name" value="TRANSCRIPTION INITIATION FACTOR TFIID"/>
    <property type="match status" value="1"/>
</dbReference>
<accession>A0ABP2QPH7</accession>
<name>A0ABP2QPH7_BAREL</name>
<protein>
    <recommendedName>
        <fullName evidence="3">Anaphase-promoting complex subunit 4 WD40 domain-containing protein</fullName>
    </recommendedName>
</protein>
<dbReference type="SUPFAM" id="SSF50978">
    <property type="entry name" value="WD40 repeat-like"/>
    <property type="match status" value="1"/>
</dbReference>
<dbReference type="PANTHER" id="PTHR19879:SF9">
    <property type="entry name" value="TRANSCRIPTION INITIATION FACTOR TFIID SUBUNIT 5"/>
    <property type="match status" value="1"/>
</dbReference>
<dbReference type="InterPro" id="IPR036322">
    <property type="entry name" value="WD40_repeat_dom_sf"/>
</dbReference>
<dbReference type="EMBL" id="AILW01000034">
    <property type="protein sequence ID" value="EJF82257.1"/>
    <property type="molecule type" value="Genomic_DNA"/>
</dbReference>
<proteinExistence type="predicted"/>
<dbReference type="InterPro" id="IPR001680">
    <property type="entry name" value="WD40_rpt"/>
</dbReference>